<sequence>MEGHSYVSCIKINGIPILPPMITKDIKRELSNYKESAINIEKKLIISRINKQCNSNTYKVQKELKDIKYNHSSRENLIPFEYDNFNENIVTDISDVPIETFKSSNENLEKTLEYDKDLNLRCKSENQINLVPSTVSRSESITSSNDSNTTTLIKSTTTETVSEIWKPQVPKTLNIIPLTLNNTNLKENEFQENNLDNLGDTPKLVRQGSYVLDTPSPILLAHMQMELTSSTCVPSSEYVPTSCANVNRRKEWNVAQTKVEWEYETKNKESVPIANFYSNIDHKMCKSVSLQTKPECSLATYSSTRSADCIQTMLAKEYIDKSDIQINQDKKHSIDNNNEMRKKLQTWNKCNSSCTFNSACKIGGSLENLTEQNNISTSNNFMKKLSRNTDIKNSISRLKSTIASDKLLTVYKKVQEMHKKQMAELMFRQHREQTLLQKEFEKQQLLLLIEIKKSFPEVSVPLLSENILSPAFNQIISNDNNDNKVFENNNDNMQNVKKVKNNLEDKIEYSQDHNMKMVSCPLNYIYPEMNYDNTPCSTKYSCIVQSSETELSNINNSIKKMKEKDVEIQSNDIKNHKEKLLEETEDSKRSNVSRELFPLDSKTTHVPIPDRIIYETKHIKAANVINAYTRGYLVRRMMRTERVIALKNTYKEALHCMLKLHVDAPLNRSEFNFLHRLQLQCDAASMNIVELFAQNPQKRMQVIAQDREIKQTRVERPTSARSYSFATQRTLARKKLKEMEEYQPTSFVRSCLSRSRCQTWTSDIKERLISSNILYQSIKRSTSAGTVRKPWR</sequence>
<dbReference type="RefSeq" id="XP_026299913.1">
    <property type="nucleotide sequence ID" value="XM_026444128.1"/>
</dbReference>
<keyword evidence="4" id="KW-0418">Kinase</keyword>
<reference evidence="4" key="2">
    <citation type="submission" date="2025-04" db="UniProtKB">
        <authorList>
            <consortium name="RefSeq"/>
        </authorList>
    </citation>
    <scope>IDENTIFICATION</scope>
    <source>
        <strain evidence="4">DH4</strain>
        <tissue evidence="4">Whole body</tissue>
    </source>
</reference>
<dbReference type="AlphaFoldDB" id="A0A7M7MRI3"/>
<reference evidence="3" key="3">
    <citation type="submission" date="2025-05" db="UniProtKB">
        <authorList>
            <consortium name="RefSeq"/>
        </authorList>
    </citation>
    <scope>NUCLEOTIDE SEQUENCE [LARGE SCALE GENOMIC DNA]</scope>
    <source>
        <strain evidence="3">DH4</strain>
    </source>
</reference>
<gene>
    <name evidence="4" type="primary">LOC100576871</name>
</gene>
<dbReference type="InterPro" id="IPR033207">
    <property type="entry name" value="CCP110"/>
</dbReference>
<proteinExistence type="predicted"/>
<dbReference type="GO" id="GO:0007099">
    <property type="term" value="P:centriole replication"/>
    <property type="evidence" value="ECO:0007669"/>
    <property type="project" value="InterPro"/>
</dbReference>
<organism evidence="2">
    <name type="scientific">Apis mellifera</name>
    <name type="common">Honeybee</name>
    <dbReference type="NCBI Taxonomy" id="7460"/>
    <lineage>
        <taxon>Eukaryota</taxon>
        <taxon>Metazoa</taxon>
        <taxon>Ecdysozoa</taxon>
        <taxon>Arthropoda</taxon>
        <taxon>Hexapoda</taxon>
        <taxon>Insecta</taxon>
        <taxon>Pterygota</taxon>
        <taxon>Neoptera</taxon>
        <taxon>Endopterygota</taxon>
        <taxon>Hymenoptera</taxon>
        <taxon>Apocrita</taxon>
        <taxon>Aculeata</taxon>
        <taxon>Apoidea</taxon>
        <taxon>Anthophila</taxon>
        <taxon>Apidae</taxon>
        <taxon>Apis</taxon>
    </lineage>
</organism>
<evidence type="ECO:0000313" key="2">
    <source>
        <dbReference type="EnsemblMetazoa" id="XP_026299913"/>
    </source>
</evidence>
<dbReference type="GO" id="GO:0016301">
    <property type="term" value="F:kinase activity"/>
    <property type="evidence" value="ECO:0007669"/>
    <property type="project" value="UniProtKB-KW"/>
</dbReference>
<dbReference type="OMA" id="QYMSCMK"/>
<dbReference type="GO" id="GO:0005814">
    <property type="term" value="C:centriole"/>
    <property type="evidence" value="ECO:0007669"/>
    <property type="project" value="InterPro"/>
</dbReference>
<evidence type="ECO:0000256" key="1">
    <source>
        <dbReference type="SAM" id="Coils"/>
    </source>
</evidence>
<dbReference type="PROSITE" id="PS50096">
    <property type="entry name" value="IQ"/>
    <property type="match status" value="1"/>
</dbReference>
<dbReference type="Pfam" id="PF16025">
    <property type="entry name" value="CaM_bind"/>
    <property type="match status" value="1"/>
</dbReference>
<dbReference type="GO" id="GO:0032465">
    <property type="term" value="P:regulation of cytokinesis"/>
    <property type="evidence" value="ECO:0007669"/>
    <property type="project" value="InterPro"/>
</dbReference>
<dbReference type="GeneID" id="100576871"/>
<dbReference type="PANTHER" id="PTHR13594:SF1">
    <property type="entry name" value="CENTRIOLAR COILED-COIL PROTEIN OF 110 KDA"/>
    <property type="match status" value="1"/>
</dbReference>
<keyword evidence="3" id="KW-1185">Reference proteome</keyword>
<accession>A0A8B8H8E4</accession>
<name>A0A7M7MRI3_APIME</name>
<keyword evidence="1" id="KW-0175">Coiled coil</keyword>
<dbReference type="Proteomes" id="UP000005203">
    <property type="component" value="Linkage group LG1"/>
</dbReference>
<dbReference type="GO" id="GO:1903723">
    <property type="term" value="P:negative regulation of centriole elongation"/>
    <property type="evidence" value="ECO:0007669"/>
    <property type="project" value="TreeGrafter"/>
</dbReference>
<evidence type="ECO:0000313" key="4">
    <source>
        <dbReference type="RefSeq" id="XP_026299913.1"/>
    </source>
</evidence>
<protein>
    <submittedName>
        <fullName evidence="4">Probable serine/threonine-protein kinase ndrD isoform X1</fullName>
    </submittedName>
</protein>
<feature type="coiled-coil region" evidence="1">
    <location>
        <begin position="544"/>
        <end position="579"/>
    </location>
</feature>
<evidence type="ECO:0000313" key="3">
    <source>
        <dbReference type="Proteomes" id="UP000005203"/>
    </source>
</evidence>
<dbReference type="EnsemblMetazoa" id="XM_026444128">
    <property type="protein sequence ID" value="XP_026299913"/>
    <property type="gene ID" value="LOC100576871"/>
</dbReference>
<keyword evidence="4" id="KW-0808">Transferase</keyword>
<dbReference type="OrthoDB" id="10028852at2759"/>
<dbReference type="GO" id="GO:0032053">
    <property type="term" value="P:ciliary basal body organization"/>
    <property type="evidence" value="ECO:0007669"/>
    <property type="project" value="TreeGrafter"/>
</dbReference>
<accession>A0A7M7MRI3</accession>
<dbReference type="PANTHER" id="PTHR13594">
    <property type="entry name" value="CENTRIOLAR COILED-COIL PROTEIN OF 110 KDA"/>
    <property type="match status" value="1"/>
</dbReference>
<reference evidence="2" key="1">
    <citation type="submission" date="2021-01" db="UniProtKB">
        <authorList>
            <consortium name="EnsemblMetazoa"/>
        </authorList>
    </citation>
    <scope>IDENTIFICATION</scope>
    <source>
        <strain evidence="2">DH4</strain>
    </source>
</reference>
<dbReference type="CDD" id="cd23767">
    <property type="entry name" value="IQCD"/>
    <property type="match status" value="1"/>
</dbReference>